<feature type="transmembrane region" description="Helical" evidence="8">
    <location>
        <begin position="401"/>
        <end position="426"/>
    </location>
</feature>
<feature type="transmembrane region" description="Helical" evidence="8">
    <location>
        <begin position="314"/>
        <end position="332"/>
    </location>
</feature>
<dbReference type="AlphaFoldDB" id="A0A495A797"/>
<sequence>MKKKSAYQNPVFYVSSIIVGLLVIIGAIFPKRFGTVAESLFNFTTNNFGWFYLLAVFIITLFLIILSASKYGKIRLGPQESRPDFPFFTWIGMLFSAGFGISIVFYGVAEPMSHFFSTPFPELEALTPEAAREAMSYSFFHWGISQWSVFAIVGLVIAYLQFKKDKKGLISVAIEPVIGKNKIAGNTVDSLAVIATVMGVATTLGLGIMQMNGGLNAVANIPNSMWVQIAIALVMLVAYMASSSTGLNKGIKWLSNINLGLALVLMVFVFFAGPTVFILDTFVLALGDYITNFLQYSLRLTPYSGENWVQDWTIFYWAWGIAWSPFVGAFVARVSRGRTIREFVFGVLVVPPAIACLWIATFGGTALYSDLFNGTQIADAVNNDVTVALFETFEVVPLTTILSILSILLIFTFLVTSADSATYILGSMTSKGSLNPTLMVKLIWGTLITAIAVVLLIAGGLNALQTASLTSALPFTVILLIMVLSIWRILTKDYRRYKANNKKEENEEEAAKG</sequence>
<dbReference type="PANTHER" id="PTHR30047:SF7">
    <property type="entry name" value="HIGH-AFFINITY CHOLINE TRANSPORT PROTEIN"/>
    <property type="match status" value="1"/>
</dbReference>
<evidence type="ECO:0000256" key="4">
    <source>
        <dbReference type="ARBA" id="ARBA00022475"/>
    </source>
</evidence>
<organism evidence="9 10">
    <name type="scientific">Oceanobacillus halophilus</name>
    <dbReference type="NCBI Taxonomy" id="930130"/>
    <lineage>
        <taxon>Bacteria</taxon>
        <taxon>Bacillati</taxon>
        <taxon>Bacillota</taxon>
        <taxon>Bacilli</taxon>
        <taxon>Bacillales</taxon>
        <taxon>Bacillaceae</taxon>
        <taxon>Oceanobacillus</taxon>
    </lineage>
</organism>
<gene>
    <name evidence="9" type="ORF">D8M06_04280</name>
</gene>
<comment type="caution">
    <text evidence="9">The sequence shown here is derived from an EMBL/GenBank/DDBJ whole genome shotgun (WGS) entry which is preliminary data.</text>
</comment>
<dbReference type="RefSeq" id="WP_121203135.1">
    <property type="nucleotide sequence ID" value="NZ_RBZP01000002.1"/>
</dbReference>
<evidence type="ECO:0000256" key="2">
    <source>
        <dbReference type="ARBA" id="ARBA00005658"/>
    </source>
</evidence>
<keyword evidence="3" id="KW-0813">Transport</keyword>
<feature type="transmembrane region" description="Helical" evidence="8">
    <location>
        <begin position="49"/>
        <end position="66"/>
    </location>
</feature>
<keyword evidence="4" id="KW-1003">Cell membrane</keyword>
<dbReference type="InterPro" id="IPR000060">
    <property type="entry name" value="BCCT_transptr"/>
</dbReference>
<feature type="transmembrane region" description="Helical" evidence="8">
    <location>
        <begin position="12"/>
        <end position="29"/>
    </location>
</feature>
<feature type="transmembrane region" description="Helical" evidence="8">
    <location>
        <begin position="87"/>
        <end position="109"/>
    </location>
</feature>
<keyword evidence="10" id="KW-1185">Reference proteome</keyword>
<protein>
    <submittedName>
        <fullName evidence="9">BCCT family transporter</fullName>
    </submittedName>
</protein>
<dbReference type="OrthoDB" id="9775735at2"/>
<evidence type="ECO:0000313" key="9">
    <source>
        <dbReference type="EMBL" id="RKQ35504.1"/>
    </source>
</evidence>
<keyword evidence="5 8" id="KW-0812">Transmembrane</keyword>
<evidence type="ECO:0000256" key="8">
    <source>
        <dbReference type="SAM" id="Phobius"/>
    </source>
</evidence>
<evidence type="ECO:0000313" key="10">
    <source>
        <dbReference type="Proteomes" id="UP000269301"/>
    </source>
</evidence>
<evidence type="ECO:0000256" key="3">
    <source>
        <dbReference type="ARBA" id="ARBA00022448"/>
    </source>
</evidence>
<reference evidence="9 10" key="1">
    <citation type="journal article" date="2016" name="Int. J. Syst. Evol. Microbiol.">
        <title>Oceanobacillus halophilus sp. nov., a novel moderately halophilic bacterium from a hypersaline lake.</title>
        <authorList>
            <person name="Amoozegar M.A."/>
            <person name="Bagheri M."/>
            <person name="Makhdoumi A."/>
            <person name="Nikou M.M."/>
            <person name="Fazeli S.A.S."/>
            <person name="Schumann P."/>
            <person name="Sproer C."/>
            <person name="Sanchez-Porro C."/>
            <person name="Ventosa A."/>
        </authorList>
    </citation>
    <scope>NUCLEOTIDE SEQUENCE [LARGE SCALE GENOMIC DNA]</scope>
    <source>
        <strain evidence="9 10">DSM 23996</strain>
    </source>
</reference>
<feature type="transmembrane region" description="Helical" evidence="8">
    <location>
        <begin position="253"/>
        <end position="279"/>
    </location>
</feature>
<feature type="transmembrane region" description="Helical" evidence="8">
    <location>
        <begin position="223"/>
        <end position="241"/>
    </location>
</feature>
<evidence type="ECO:0000256" key="1">
    <source>
        <dbReference type="ARBA" id="ARBA00004651"/>
    </source>
</evidence>
<evidence type="ECO:0000256" key="6">
    <source>
        <dbReference type="ARBA" id="ARBA00022989"/>
    </source>
</evidence>
<evidence type="ECO:0000256" key="7">
    <source>
        <dbReference type="ARBA" id="ARBA00023136"/>
    </source>
</evidence>
<accession>A0A495A797</accession>
<dbReference type="PANTHER" id="PTHR30047">
    <property type="entry name" value="HIGH-AFFINITY CHOLINE TRANSPORT PROTEIN-RELATED"/>
    <property type="match status" value="1"/>
</dbReference>
<dbReference type="EMBL" id="RBZP01000002">
    <property type="protein sequence ID" value="RKQ35504.1"/>
    <property type="molecule type" value="Genomic_DNA"/>
</dbReference>
<feature type="transmembrane region" description="Helical" evidence="8">
    <location>
        <begin position="139"/>
        <end position="160"/>
    </location>
</feature>
<dbReference type="Pfam" id="PF02028">
    <property type="entry name" value="BCCT"/>
    <property type="match status" value="1"/>
</dbReference>
<feature type="transmembrane region" description="Helical" evidence="8">
    <location>
        <begin position="190"/>
        <end position="211"/>
    </location>
</feature>
<dbReference type="NCBIfam" id="TIGR00842">
    <property type="entry name" value="bcct"/>
    <property type="match status" value="1"/>
</dbReference>
<comment type="subcellular location">
    <subcellularLocation>
        <location evidence="1">Cell membrane</location>
        <topology evidence="1">Multi-pass membrane protein</topology>
    </subcellularLocation>
</comment>
<keyword evidence="6 8" id="KW-1133">Transmembrane helix</keyword>
<dbReference type="GO" id="GO:0022857">
    <property type="term" value="F:transmembrane transporter activity"/>
    <property type="evidence" value="ECO:0007669"/>
    <property type="project" value="InterPro"/>
</dbReference>
<proteinExistence type="inferred from homology"/>
<name>A0A495A797_9BACI</name>
<feature type="transmembrane region" description="Helical" evidence="8">
    <location>
        <begin position="472"/>
        <end position="490"/>
    </location>
</feature>
<feature type="transmembrane region" description="Helical" evidence="8">
    <location>
        <begin position="438"/>
        <end position="460"/>
    </location>
</feature>
<comment type="similarity">
    <text evidence="2">Belongs to the BCCT transporter (TC 2.A.15) family.</text>
</comment>
<dbReference type="Proteomes" id="UP000269301">
    <property type="component" value="Unassembled WGS sequence"/>
</dbReference>
<feature type="transmembrane region" description="Helical" evidence="8">
    <location>
        <begin position="344"/>
        <end position="368"/>
    </location>
</feature>
<evidence type="ECO:0000256" key="5">
    <source>
        <dbReference type="ARBA" id="ARBA00022692"/>
    </source>
</evidence>
<dbReference type="GO" id="GO:0005886">
    <property type="term" value="C:plasma membrane"/>
    <property type="evidence" value="ECO:0007669"/>
    <property type="project" value="UniProtKB-SubCell"/>
</dbReference>
<keyword evidence="7 8" id="KW-0472">Membrane</keyword>